<name>A0ABQ8UYM8_9EUKA</name>
<accession>A0ABQ8UYM8</accession>
<dbReference type="Pfam" id="PF00249">
    <property type="entry name" value="Myb_DNA-binding"/>
    <property type="match status" value="1"/>
</dbReference>
<dbReference type="PROSITE" id="PS50090">
    <property type="entry name" value="MYB_LIKE"/>
    <property type="match status" value="1"/>
</dbReference>
<dbReference type="PANTHER" id="PTHR12374:SF20">
    <property type="entry name" value="TRANSCRIPTIONAL ADAPTER 2-ALPHA"/>
    <property type="match status" value="1"/>
</dbReference>
<feature type="region of interest" description="Disordered" evidence="1">
    <location>
        <begin position="683"/>
        <end position="787"/>
    </location>
</feature>
<feature type="domain" description="Myb-like" evidence="2">
    <location>
        <begin position="49"/>
        <end position="97"/>
    </location>
</feature>
<gene>
    <name evidence="5" type="ORF">PAPYR_1546</name>
</gene>
<evidence type="ECO:0000259" key="4">
    <source>
        <dbReference type="PROSITE" id="PS51294"/>
    </source>
</evidence>
<dbReference type="Proteomes" id="UP001141327">
    <property type="component" value="Unassembled WGS sequence"/>
</dbReference>
<reference evidence="5" key="1">
    <citation type="journal article" date="2022" name="bioRxiv">
        <title>Genomics of Preaxostyla Flagellates Illuminates Evolutionary Transitions and the Path Towards Mitochondrial Loss.</title>
        <authorList>
            <person name="Novak L.V.F."/>
            <person name="Treitli S.C."/>
            <person name="Pyrih J."/>
            <person name="Halakuc P."/>
            <person name="Pipaliya S.V."/>
            <person name="Vacek V."/>
            <person name="Brzon O."/>
            <person name="Soukal P."/>
            <person name="Eme L."/>
            <person name="Dacks J.B."/>
            <person name="Karnkowska A."/>
            <person name="Elias M."/>
            <person name="Hampl V."/>
        </authorList>
    </citation>
    <scope>NUCLEOTIDE SEQUENCE</scope>
    <source>
        <strain evidence="5">RCP-MX</strain>
    </source>
</reference>
<dbReference type="PROSITE" id="PS51293">
    <property type="entry name" value="SANT"/>
    <property type="match status" value="1"/>
</dbReference>
<evidence type="ECO:0000259" key="2">
    <source>
        <dbReference type="PROSITE" id="PS50090"/>
    </source>
</evidence>
<dbReference type="InterPro" id="IPR017930">
    <property type="entry name" value="Myb_dom"/>
</dbReference>
<dbReference type="InterPro" id="IPR055141">
    <property type="entry name" value="TADA2A_B-like_dom"/>
</dbReference>
<keyword evidence="5" id="KW-0238">DNA-binding</keyword>
<dbReference type="SMART" id="SM00717">
    <property type="entry name" value="SANT"/>
    <property type="match status" value="1"/>
</dbReference>
<feature type="compositionally biased region" description="Pro residues" evidence="1">
    <location>
        <begin position="356"/>
        <end position="377"/>
    </location>
</feature>
<evidence type="ECO:0000313" key="6">
    <source>
        <dbReference type="Proteomes" id="UP001141327"/>
    </source>
</evidence>
<dbReference type="PANTHER" id="PTHR12374">
    <property type="entry name" value="TRANSCRIPTIONAL ADAPTOR 2 ADA2 -RELATED"/>
    <property type="match status" value="1"/>
</dbReference>
<evidence type="ECO:0000256" key="1">
    <source>
        <dbReference type="SAM" id="MobiDB-lite"/>
    </source>
</evidence>
<feature type="region of interest" description="Disordered" evidence="1">
    <location>
        <begin position="550"/>
        <end position="582"/>
    </location>
</feature>
<keyword evidence="5" id="KW-0371">Homeobox</keyword>
<protein>
    <submittedName>
        <fullName evidence="5">Homeodomain protein</fullName>
    </submittedName>
</protein>
<feature type="region of interest" description="Disordered" evidence="1">
    <location>
        <begin position="310"/>
        <end position="402"/>
    </location>
</feature>
<dbReference type="SUPFAM" id="SSF46689">
    <property type="entry name" value="Homeodomain-like"/>
    <property type="match status" value="1"/>
</dbReference>
<sequence>MGSLCGIRDDVIVEEGSHGDAMFNCAGMCICPLGFLRRDTLNFPIFDEKWTAEDELLLLEGVQLLGFGNWDAIAGHVSRVNCYRTPQECEAHYLDLFVFSNTLLPAPEQYLPVTPRIPHTPAIPVGPTALTPPATSTLEALPPSRPAAAPTTTASSPLLPDTRSSTPIVEIGMYDPIPASPPIPPPATPAPAVDIPVEIATPTSEVSTPPSGSAPMDLEIIPAWASGPLTPSPVGAAKPPDDPPHPAAAPPHPDGIPDVDLPLELESPPSGSVAHPLALSTTTGTGAGATTTATTSTVRAFLAVVPAWATGSAPRSPTKPASGDSDHRLPTHPGQVHSTPDLPTSPPPGHTLSQQPPRPPPPSVPGPTRPAPSPVPTRGPSGRGSSRKPAAPQSAFQPEDVGFHPLRGDFDFEYDNDAELMVADMAIPEGDPELELKLMILEGYGRRLAERHFRKQFVSERGLLDYAAILQADGRRSAEERALLDQLRPFARFMPATEYHDLEQGLLSIKVSWGGICGACECEHALAAEIAQLQQFRRWGFRTLSEIDQHRRDTRPQHHMGPVGMPGGPHDQQQQQQQPGPTMMPAHYAYPQPPFAFATWSGAHLLYPAHGGYPGMLRAPGLYAPTRQGSPTPQYTMTMGPAPNGMTTGGKRLPGCAGKSVPAWMQARGSPVMTSPVLPMPPVPAAAPATATASAPPEDAEEHDIPLPAFVDPTPPPAFPPSPPPQSAPSPVPQPQPQLPGASGALPPVSLFGYGSSAGGCRFRRDWPPPARPWRPARCGTPSAHNF</sequence>
<keyword evidence="6" id="KW-1185">Reference proteome</keyword>
<dbReference type="PROSITE" id="PS51294">
    <property type="entry name" value="HTH_MYB"/>
    <property type="match status" value="1"/>
</dbReference>
<dbReference type="Gene3D" id="1.10.10.60">
    <property type="entry name" value="Homeodomain-like"/>
    <property type="match status" value="1"/>
</dbReference>
<dbReference type="InterPro" id="IPR001005">
    <property type="entry name" value="SANT/Myb"/>
</dbReference>
<feature type="compositionally biased region" description="Low complexity" evidence="1">
    <location>
        <begin position="559"/>
        <end position="578"/>
    </location>
</feature>
<feature type="compositionally biased region" description="Low complexity" evidence="1">
    <location>
        <begin position="280"/>
        <end position="291"/>
    </location>
</feature>
<feature type="region of interest" description="Disordered" evidence="1">
    <location>
        <begin position="126"/>
        <end position="162"/>
    </location>
</feature>
<organism evidence="5 6">
    <name type="scientific">Paratrimastix pyriformis</name>
    <dbReference type="NCBI Taxonomy" id="342808"/>
    <lineage>
        <taxon>Eukaryota</taxon>
        <taxon>Metamonada</taxon>
        <taxon>Preaxostyla</taxon>
        <taxon>Paratrimastigidae</taxon>
        <taxon>Paratrimastix</taxon>
    </lineage>
</organism>
<feature type="compositionally biased region" description="Pro residues" evidence="1">
    <location>
        <begin position="713"/>
        <end position="738"/>
    </location>
</feature>
<dbReference type="Pfam" id="PF22941">
    <property type="entry name" value="TADA2A-like_3rd"/>
    <property type="match status" value="1"/>
</dbReference>
<feature type="compositionally biased region" description="Low complexity" evidence="1">
    <location>
        <begin position="686"/>
        <end position="697"/>
    </location>
</feature>
<proteinExistence type="predicted"/>
<dbReference type="InterPro" id="IPR017884">
    <property type="entry name" value="SANT_dom"/>
</dbReference>
<dbReference type="InterPro" id="IPR009057">
    <property type="entry name" value="Homeodomain-like_sf"/>
</dbReference>
<feature type="region of interest" description="Disordered" evidence="1">
    <location>
        <begin position="224"/>
        <end position="291"/>
    </location>
</feature>
<evidence type="ECO:0000259" key="3">
    <source>
        <dbReference type="PROSITE" id="PS51293"/>
    </source>
</evidence>
<evidence type="ECO:0000313" key="5">
    <source>
        <dbReference type="EMBL" id="KAJ4461865.1"/>
    </source>
</evidence>
<dbReference type="GO" id="GO:0003677">
    <property type="term" value="F:DNA binding"/>
    <property type="evidence" value="ECO:0007669"/>
    <property type="project" value="UniProtKB-KW"/>
</dbReference>
<comment type="caution">
    <text evidence="5">The sequence shown here is derived from an EMBL/GenBank/DDBJ whole genome shotgun (WGS) entry which is preliminary data.</text>
</comment>
<dbReference type="EMBL" id="JAPMOS010000005">
    <property type="protein sequence ID" value="KAJ4461865.1"/>
    <property type="molecule type" value="Genomic_DNA"/>
</dbReference>
<feature type="compositionally biased region" description="Low complexity" evidence="1">
    <location>
        <begin position="127"/>
        <end position="160"/>
    </location>
</feature>
<feature type="domain" description="SANT" evidence="3">
    <location>
        <begin position="45"/>
        <end position="101"/>
    </location>
</feature>
<feature type="domain" description="HTH myb-type" evidence="4">
    <location>
        <begin position="49"/>
        <end position="101"/>
    </location>
</feature>
<feature type="compositionally biased region" description="Pro residues" evidence="1">
    <location>
        <begin position="245"/>
        <end position="254"/>
    </location>
</feature>